<keyword evidence="4" id="KW-0046">Antibiotic resistance</keyword>
<keyword evidence="2" id="KW-0648">Protein biosynthesis</keyword>
<dbReference type="Gene3D" id="3.30.230.10">
    <property type="match status" value="1"/>
</dbReference>
<dbReference type="InterPro" id="IPR014721">
    <property type="entry name" value="Ribsml_uS5_D2-typ_fold_subgr"/>
</dbReference>
<dbReference type="GO" id="GO:0006412">
    <property type="term" value="P:translation"/>
    <property type="evidence" value="ECO:0007669"/>
    <property type="project" value="UniProtKB-KW"/>
</dbReference>
<dbReference type="PROSITE" id="PS00301">
    <property type="entry name" value="G_TR_1"/>
    <property type="match status" value="1"/>
</dbReference>
<name>A0A5K1J6B9_9ACTN</name>
<dbReference type="GO" id="GO:0005525">
    <property type="term" value="F:GTP binding"/>
    <property type="evidence" value="ECO:0007669"/>
    <property type="project" value="UniProtKB-KW"/>
</dbReference>
<keyword evidence="3" id="KW-0342">GTP-binding</keyword>
<evidence type="ECO:0000259" key="5">
    <source>
        <dbReference type="PROSITE" id="PS51722"/>
    </source>
</evidence>
<proteinExistence type="predicted"/>
<dbReference type="PROSITE" id="PS51722">
    <property type="entry name" value="G_TR_2"/>
    <property type="match status" value="1"/>
</dbReference>
<evidence type="ECO:0000256" key="3">
    <source>
        <dbReference type="ARBA" id="ARBA00023134"/>
    </source>
</evidence>
<dbReference type="CDD" id="cd04168">
    <property type="entry name" value="TetM_like"/>
    <property type="match status" value="1"/>
</dbReference>
<dbReference type="GO" id="GO:0003924">
    <property type="term" value="F:GTPase activity"/>
    <property type="evidence" value="ECO:0007669"/>
    <property type="project" value="InterPro"/>
</dbReference>
<dbReference type="SUPFAM" id="SSF50447">
    <property type="entry name" value="Translation proteins"/>
    <property type="match status" value="1"/>
</dbReference>
<dbReference type="GO" id="GO:0046677">
    <property type="term" value="P:response to antibiotic"/>
    <property type="evidence" value="ECO:0007669"/>
    <property type="project" value="UniProtKB-KW"/>
</dbReference>
<feature type="domain" description="Tr-type G" evidence="5">
    <location>
        <begin position="1"/>
        <end position="243"/>
    </location>
</feature>
<reference evidence="6 7" key="1">
    <citation type="submission" date="2019-10" db="EMBL/GenBank/DDBJ databases">
        <authorList>
            <person name="Wolf R A."/>
        </authorList>
    </citation>
    <scope>NUCLEOTIDE SEQUENCE [LARGE SCALE GENOMIC DNA]</scope>
    <source>
        <strain evidence="6">Collinsella_aerofaciens_MC2</strain>
    </source>
</reference>
<dbReference type="PANTHER" id="PTHR43261:SF1">
    <property type="entry name" value="RIBOSOME-RELEASING FACTOR 2, MITOCHONDRIAL"/>
    <property type="match status" value="1"/>
</dbReference>
<organism evidence="6 7">
    <name type="scientific">Collinsella aerofaciens</name>
    <dbReference type="NCBI Taxonomy" id="74426"/>
    <lineage>
        <taxon>Bacteria</taxon>
        <taxon>Bacillati</taxon>
        <taxon>Actinomycetota</taxon>
        <taxon>Coriobacteriia</taxon>
        <taxon>Coriobacteriales</taxon>
        <taxon>Coriobacteriaceae</taxon>
        <taxon>Collinsella</taxon>
    </lineage>
</organism>
<keyword evidence="7" id="KW-1185">Reference proteome</keyword>
<dbReference type="PANTHER" id="PTHR43261">
    <property type="entry name" value="TRANSLATION ELONGATION FACTOR G-RELATED"/>
    <property type="match status" value="1"/>
</dbReference>
<dbReference type="EMBL" id="CABWIE010000026">
    <property type="protein sequence ID" value="VWL99071.1"/>
    <property type="molecule type" value="Genomic_DNA"/>
</dbReference>
<dbReference type="CDD" id="cd16258">
    <property type="entry name" value="Tet_III"/>
    <property type="match status" value="1"/>
</dbReference>
<dbReference type="Proteomes" id="UP000361836">
    <property type="component" value="Unassembled WGS sequence"/>
</dbReference>
<gene>
    <name evidence="6" type="primary">tetM</name>
    <name evidence="6" type="ORF">KCJAJFAP_02279</name>
</gene>
<dbReference type="InterPro" id="IPR000640">
    <property type="entry name" value="EFG_V-like"/>
</dbReference>
<dbReference type="InterPro" id="IPR005517">
    <property type="entry name" value="Transl_elong_EFG/EF2_IV"/>
</dbReference>
<dbReference type="SUPFAM" id="SSF52540">
    <property type="entry name" value="P-loop containing nucleoside triphosphate hydrolases"/>
    <property type="match status" value="1"/>
</dbReference>
<dbReference type="AlphaFoldDB" id="A0A5K1J6B9"/>
<dbReference type="NCBIfam" id="TIGR00231">
    <property type="entry name" value="small_GTP"/>
    <property type="match status" value="1"/>
</dbReference>
<dbReference type="SUPFAM" id="SSF54980">
    <property type="entry name" value="EF-G C-terminal domain-like"/>
    <property type="match status" value="2"/>
</dbReference>
<keyword evidence="1" id="KW-0547">Nucleotide-binding</keyword>
<dbReference type="GO" id="GO:0032790">
    <property type="term" value="P:ribosome disassembly"/>
    <property type="evidence" value="ECO:0007669"/>
    <property type="project" value="TreeGrafter"/>
</dbReference>
<evidence type="ECO:0000256" key="2">
    <source>
        <dbReference type="ARBA" id="ARBA00022917"/>
    </source>
</evidence>
<protein>
    <submittedName>
        <fullName evidence="6">Tetracycline resistance protein TetM from transposon TnFO1</fullName>
    </submittedName>
</protein>
<dbReference type="NCBIfam" id="NF012153">
    <property type="entry name" value="tet_protect"/>
    <property type="match status" value="1"/>
</dbReference>
<dbReference type="PRINTS" id="PR01037">
    <property type="entry name" value="TCRTETOQM"/>
</dbReference>
<dbReference type="Gene3D" id="3.30.70.240">
    <property type="match status" value="1"/>
</dbReference>
<dbReference type="InterPro" id="IPR027417">
    <property type="entry name" value="P-loop_NTPase"/>
</dbReference>
<dbReference type="CDD" id="cd01684">
    <property type="entry name" value="Tet_like_IV"/>
    <property type="match status" value="1"/>
</dbReference>
<dbReference type="InterPro" id="IPR005225">
    <property type="entry name" value="Small_GTP-bd"/>
</dbReference>
<evidence type="ECO:0000256" key="1">
    <source>
        <dbReference type="ARBA" id="ARBA00022741"/>
    </source>
</evidence>
<dbReference type="Pfam" id="PF03764">
    <property type="entry name" value="EFG_IV"/>
    <property type="match status" value="1"/>
</dbReference>
<dbReference type="CDD" id="cd03690">
    <property type="entry name" value="Tet_II"/>
    <property type="match status" value="1"/>
</dbReference>
<dbReference type="InterPro" id="IPR020568">
    <property type="entry name" value="Ribosomal_Su5_D2-typ_SF"/>
</dbReference>
<dbReference type="Gene3D" id="3.40.50.300">
    <property type="entry name" value="P-loop containing nucleotide triphosphate hydrolases"/>
    <property type="match status" value="1"/>
</dbReference>
<dbReference type="InterPro" id="IPR035647">
    <property type="entry name" value="EFG_III/V"/>
</dbReference>
<dbReference type="InterPro" id="IPR031157">
    <property type="entry name" value="G_TR_CS"/>
</dbReference>
<dbReference type="InterPro" id="IPR041095">
    <property type="entry name" value="EFG_II"/>
</dbReference>
<dbReference type="NCBIfam" id="NF033148">
    <property type="entry name" value="tet_protect_M_W"/>
    <property type="match status" value="1"/>
</dbReference>
<accession>A0A5K1J6B9</accession>
<evidence type="ECO:0000256" key="4">
    <source>
        <dbReference type="ARBA" id="ARBA00023251"/>
    </source>
</evidence>
<dbReference type="SUPFAM" id="SSF54211">
    <property type="entry name" value="Ribosomal protein S5 domain 2-like"/>
    <property type="match status" value="1"/>
</dbReference>
<evidence type="ECO:0000313" key="7">
    <source>
        <dbReference type="Proteomes" id="UP000361836"/>
    </source>
</evidence>
<dbReference type="SMART" id="SM00889">
    <property type="entry name" value="EFG_IV"/>
    <property type="match status" value="1"/>
</dbReference>
<dbReference type="RefSeq" id="WP_152076712.1">
    <property type="nucleotide sequence ID" value="NZ_CABWIE010000026.1"/>
</dbReference>
<dbReference type="PRINTS" id="PR00315">
    <property type="entry name" value="ELONGATNFCT"/>
</dbReference>
<evidence type="ECO:0000313" key="6">
    <source>
        <dbReference type="EMBL" id="VWL99071.1"/>
    </source>
</evidence>
<dbReference type="Gene3D" id="2.40.30.10">
    <property type="entry name" value="Translation factors"/>
    <property type="match status" value="1"/>
</dbReference>
<dbReference type="InterPro" id="IPR009000">
    <property type="entry name" value="Transl_B-barrel_sf"/>
</dbReference>
<dbReference type="InterPro" id="IPR000795">
    <property type="entry name" value="T_Tr_GTP-bd_dom"/>
</dbReference>
<dbReference type="Pfam" id="PF14492">
    <property type="entry name" value="EFG_III"/>
    <property type="match status" value="1"/>
</dbReference>
<dbReference type="Gene3D" id="3.30.70.870">
    <property type="entry name" value="Elongation Factor G (Translational Gtpase), domain 3"/>
    <property type="match status" value="1"/>
</dbReference>
<dbReference type="Pfam" id="PF00009">
    <property type="entry name" value="GTP_EFTU"/>
    <property type="match status" value="1"/>
</dbReference>
<dbReference type="CDD" id="cd03711">
    <property type="entry name" value="Tet_C"/>
    <property type="match status" value="1"/>
</dbReference>
<dbReference type="Pfam" id="PF00679">
    <property type="entry name" value="EFG_C"/>
    <property type="match status" value="1"/>
</dbReference>
<dbReference type="InterPro" id="IPR035650">
    <property type="entry name" value="Tet_C"/>
</dbReference>
<sequence length="652" mass="72766">MNIINIGILAHVDAGKTTLTESLLYASGAISEPGSVEKGTTRTDTMLLERQRGITIQAAVTSFQWHRCKVNIVDTPGHMDFLAEVYRSLAVLDGAILVISAKDGVQAQTRILFHALRKMDIPTVIFINKIDQAGVDLQGVYQSVRDKLSADIIIKQTVSLSPEIVLEENTDIEAWDAVIENNDELLEKYIAGEPISREELAQEEQRRVQDASLFPVYHGSAKKGLGIQPLMDAVTGLFQPIGEQGSDALCGSVFKVEYTDCGQRLIYLRLYSGTLRLRDTVALAGREKLKITEMRIPSKGEIVRTDTAYPGEIVILPSDSVRLNDVLGDPTRLPRKRWREDPLPMLRTSIAPKTAAQRERLLDALTQLADTDPLLRCEVDSITHEIILSFLGRVQLEVVSALLSEKYKLETVVKEPTVIYMERPLKAASHTIHIEVPPNPFWASIGLSVTPLPLGSGVQYESRVSLGYLNQSFQNAVRDGIRYGLEQGLFGWNVTDCKICFEYGLYYSPVSTPADFRSLAPIVLEQALKESGTQLLEPYLSFTLYAPREYLSRAYHDAPKYCATIETVQVKKDEVVFTGEIPARCIQAYRTDLAFYTNGRSVCLTELKGYQAAVGEPVIQPRRPNSRLDKVRHMFSKITWVDFRSQPNTLSG</sequence>